<evidence type="ECO:0000313" key="3">
    <source>
        <dbReference type="Proteomes" id="UP000008540"/>
    </source>
</evidence>
<evidence type="ECO:0000256" key="1">
    <source>
        <dbReference type="SAM" id="Phobius"/>
    </source>
</evidence>
<dbReference type="KEGG" id="pfl:PFL_3273"/>
<dbReference type="EMBL" id="CP000076">
    <property type="protein sequence ID" value="AAY92542.1"/>
    <property type="molecule type" value="Genomic_DNA"/>
</dbReference>
<keyword evidence="1" id="KW-0812">Transmembrane</keyword>
<organism evidence="2 3">
    <name type="scientific">Pseudomonas fluorescens (strain ATCC BAA-477 / NRRL B-23932 / Pf-5)</name>
    <dbReference type="NCBI Taxonomy" id="220664"/>
    <lineage>
        <taxon>Bacteria</taxon>
        <taxon>Pseudomonadati</taxon>
        <taxon>Pseudomonadota</taxon>
        <taxon>Gammaproteobacteria</taxon>
        <taxon>Pseudomonadales</taxon>
        <taxon>Pseudomonadaceae</taxon>
        <taxon>Pseudomonas</taxon>
    </lineage>
</organism>
<dbReference type="Proteomes" id="UP000008540">
    <property type="component" value="Chromosome"/>
</dbReference>
<name>Q4KBK5_PSEF5</name>
<accession>Q4KBK5</accession>
<evidence type="ECO:0000313" key="2">
    <source>
        <dbReference type="EMBL" id="AAY92542.1"/>
    </source>
</evidence>
<sequence length="73" mass="7470">MIDPLGTKTPQEITMARSILSSAKHGAYLALGLYLLLMLWASLAAGLPSAALIDSGAASGQGPVLHAEAGRRP</sequence>
<dbReference type="STRING" id="220664.PFL_3273"/>
<feature type="transmembrane region" description="Helical" evidence="1">
    <location>
        <begin position="27"/>
        <end position="47"/>
    </location>
</feature>
<keyword evidence="1" id="KW-0472">Membrane</keyword>
<proteinExistence type="predicted"/>
<reference evidence="2 3" key="1">
    <citation type="journal article" date="2005" name="Nat. Biotechnol.">
        <title>Complete genome sequence of the plant commensal Pseudomonas fluorescens Pf-5.</title>
        <authorList>
            <person name="Paulsen I.T."/>
            <person name="Press C.M."/>
            <person name="Ravel J."/>
            <person name="Kobayashi D.Y."/>
            <person name="Myers G.S."/>
            <person name="Mavrodi D.V."/>
            <person name="DeBoy R.T."/>
            <person name="Seshadri R."/>
            <person name="Ren Q."/>
            <person name="Madupu R."/>
            <person name="Dodson R.J."/>
            <person name="Durkin A.S."/>
            <person name="Brinkac L.M."/>
            <person name="Daugherty S.C."/>
            <person name="Sullivan S.A."/>
            <person name="Rosovitz M.J."/>
            <person name="Gwinn M.L."/>
            <person name="Zhou L."/>
            <person name="Schneider D.J."/>
            <person name="Cartinhour S.W."/>
            <person name="Nelson W.C."/>
            <person name="Weidman J."/>
            <person name="Watkins K."/>
            <person name="Tran K."/>
            <person name="Khouri H."/>
            <person name="Pierson E.A."/>
            <person name="Pierson L.S.III."/>
            <person name="Thomashow L.S."/>
            <person name="Loper J.E."/>
        </authorList>
    </citation>
    <scope>NUCLEOTIDE SEQUENCE [LARGE SCALE GENOMIC DNA]</scope>
    <source>
        <strain evidence="3">ATCC BAA-477 / NRRL B-23932 / Pf-5</strain>
    </source>
</reference>
<dbReference type="AlphaFoldDB" id="Q4KBK5"/>
<protein>
    <submittedName>
        <fullName evidence="2">Uncharacterized protein</fullName>
    </submittedName>
</protein>
<dbReference type="HOGENOM" id="CLU_2957194_0_0_6"/>
<keyword evidence="1" id="KW-1133">Transmembrane helix</keyword>
<gene>
    <name evidence="2" type="ordered locus">PFL_3273</name>
</gene>